<dbReference type="InterPro" id="IPR000667">
    <property type="entry name" value="Peptidase_S13"/>
</dbReference>
<dbReference type="GO" id="GO:0004180">
    <property type="term" value="F:carboxypeptidase activity"/>
    <property type="evidence" value="ECO:0007669"/>
    <property type="project" value="UniProtKB-KW"/>
</dbReference>
<keyword evidence="2" id="KW-0378">Hydrolase</keyword>
<dbReference type="NCBIfam" id="TIGR00666">
    <property type="entry name" value="PBP4"/>
    <property type="match status" value="1"/>
</dbReference>
<name>A0ABP6VI20_9GAMM</name>
<keyword evidence="3" id="KW-0121">Carboxypeptidase</keyword>
<comment type="caution">
    <text evidence="3">The sequence shown here is derived from an EMBL/GenBank/DDBJ whole genome shotgun (WGS) entry which is preliminary data.</text>
</comment>
<dbReference type="EMBL" id="BAABCX010000001">
    <property type="protein sequence ID" value="GAA3534191.1"/>
    <property type="molecule type" value="Genomic_DNA"/>
</dbReference>
<dbReference type="PRINTS" id="PR00922">
    <property type="entry name" value="DADACBPTASE3"/>
</dbReference>
<evidence type="ECO:0000313" key="4">
    <source>
        <dbReference type="Proteomes" id="UP001500795"/>
    </source>
</evidence>
<comment type="similarity">
    <text evidence="1">Belongs to the peptidase S13 family.</text>
</comment>
<dbReference type="Gene3D" id="3.40.710.10">
    <property type="entry name" value="DD-peptidase/beta-lactamase superfamily"/>
    <property type="match status" value="1"/>
</dbReference>
<accession>A0ABP6VI20</accession>
<dbReference type="RefSeq" id="WP_344955819.1">
    <property type="nucleotide sequence ID" value="NZ_BAABCX010000001.1"/>
</dbReference>
<dbReference type="PANTHER" id="PTHR30023:SF0">
    <property type="entry name" value="PENICILLIN-SENSITIVE CARBOXYPEPTIDASE A"/>
    <property type="match status" value="1"/>
</dbReference>
<keyword evidence="3" id="KW-0645">Protease</keyword>
<dbReference type="PANTHER" id="PTHR30023">
    <property type="entry name" value="D-ALANYL-D-ALANINE CARBOXYPEPTIDASE"/>
    <property type="match status" value="1"/>
</dbReference>
<sequence>MLLLGLSGLANAATPPANSQLGWMLADADSGHIEAAQGEDLLLKPASTQKLVTTLAAALQLGPDWRYQTHLKTRGQVQDGTLKGDLLIDFVGDPSLTREQLKALLALLAHQGIRRIEGDILLNQQQFSGYNLGNGWSWNDLSVCYSAPVAALILDRNCVQGALYAKSGQDARATVPAHQPVEVSARVRVLNTAEREQSFCALEVEMSPPNQYRLTGCIGPRKEPWPLRFAIQDVDDWGQQLTRWALTQAGVVLSGKITASRLDAADWRSLARHDSPTLRELSGRILLHSDNLYADSLLRTLGRVHFNQPGSFRNGAQAVREILQQQADIDLGPSWLADGSGLSAHNLLRARDLLAVLLFMAEDPRASWLIDKLPIAGESGTLLYRRSLINPPLRGKVQAKSGTIAHVQNLAGFIDTKDGRRKAFVLLQNGLSVSPAHEQQIARGQDEWPARRFERQLLEAVIQGQAIVRAD</sequence>
<dbReference type="Pfam" id="PF02113">
    <property type="entry name" value="Peptidase_S13"/>
    <property type="match status" value="1"/>
</dbReference>
<evidence type="ECO:0000313" key="3">
    <source>
        <dbReference type="EMBL" id="GAA3534191.1"/>
    </source>
</evidence>
<dbReference type="Gene3D" id="3.50.80.20">
    <property type="entry name" value="D-Ala-D-Ala carboxypeptidase C, peptidase S13"/>
    <property type="match status" value="1"/>
</dbReference>
<dbReference type="InterPro" id="IPR012338">
    <property type="entry name" value="Beta-lactam/transpept-like"/>
</dbReference>
<protein>
    <submittedName>
        <fullName evidence="3">D-alanyl-D-alanine carboxypeptidase/D-alanyl-D-alanine-endopeptidase</fullName>
    </submittedName>
</protein>
<dbReference type="Proteomes" id="UP001500795">
    <property type="component" value="Unassembled WGS sequence"/>
</dbReference>
<evidence type="ECO:0000256" key="2">
    <source>
        <dbReference type="ARBA" id="ARBA00022801"/>
    </source>
</evidence>
<dbReference type="SUPFAM" id="SSF56601">
    <property type="entry name" value="beta-lactamase/transpeptidase-like"/>
    <property type="match status" value="1"/>
</dbReference>
<gene>
    <name evidence="3" type="primary">dacB</name>
    <name evidence="3" type="ORF">GCM10022394_12200</name>
</gene>
<organism evidence="3 4">
    <name type="scientific">Zobellella aerophila</name>
    <dbReference type="NCBI Taxonomy" id="870480"/>
    <lineage>
        <taxon>Bacteria</taxon>
        <taxon>Pseudomonadati</taxon>
        <taxon>Pseudomonadota</taxon>
        <taxon>Gammaproteobacteria</taxon>
        <taxon>Aeromonadales</taxon>
        <taxon>Aeromonadaceae</taxon>
        <taxon>Zobellella</taxon>
    </lineage>
</organism>
<evidence type="ECO:0000256" key="1">
    <source>
        <dbReference type="ARBA" id="ARBA00006096"/>
    </source>
</evidence>
<proteinExistence type="inferred from homology"/>
<keyword evidence="4" id="KW-1185">Reference proteome</keyword>
<reference evidence="4" key="1">
    <citation type="journal article" date="2019" name="Int. J. Syst. Evol. Microbiol.">
        <title>The Global Catalogue of Microorganisms (GCM) 10K type strain sequencing project: providing services to taxonomists for standard genome sequencing and annotation.</title>
        <authorList>
            <consortium name="The Broad Institute Genomics Platform"/>
            <consortium name="The Broad Institute Genome Sequencing Center for Infectious Disease"/>
            <person name="Wu L."/>
            <person name="Ma J."/>
        </authorList>
    </citation>
    <scope>NUCLEOTIDE SEQUENCE [LARGE SCALE GENOMIC DNA]</scope>
    <source>
        <strain evidence="4">JCM 17110</strain>
    </source>
</reference>